<dbReference type="PRINTS" id="PR00038">
    <property type="entry name" value="HTHLUXR"/>
</dbReference>
<dbReference type="PANTHER" id="PTHR44688:SF16">
    <property type="entry name" value="DNA-BINDING TRANSCRIPTIONAL ACTIVATOR DEVR_DOSR"/>
    <property type="match status" value="1"/>
</dbReference>
<evidence type="ECO:0000259" key="4">
    <source>
        <dbReference type="PROSITE" id="PS50043"/>
    </source>
</evidence>
<accession>A0ABW6LWX1</accession>
<name>A0ABW6LWX1_9ACTN</name>
<reference evidence="5 6" key="1">
    <citation type="submission" date="2024-10" db="EMBL/GenBank/DDBJ databases">
        <title>The Natural Products Discovery Center: Release of the First 8490 Sequenced Strains for Exploring Actinobacteria Biosynthetic Diversity.</title>
        <authorList>
            <person name="Kalkreuter E."/>
            <person name="Kautsar S.A."/>
            <person name="Yang D."/>
            <person name="Bader C.D."/>
            <person name="Teijaro C.N."/>
            <person name="Fluegel L."/>
            <person name="Davis C.M."/>
            <person name="Simpson J.R."/>
            <person name="Lauterbach L."/>
            <person name="Steele A.D."/>
            <person name="Gui C."/>
            <person name="Meng S."/>
            <person name="Li G."/>
            <person name="Viehrig K."/>
            <person name="Ye F."/>
            <person name="Su P."/>
            <person name="Kiefer A.F."/>
            <person name="Nichols A."/>
            <person name="Cepeda A.J."/>
            <person name="Yan W."/>
            <person name="Fan B."/>
            <person name="Jiang Y."/>
            <person name="Adhikari A."/>
            <person name="Zheng C.-J."/>
            <person name="Schuster L."/>
            <person name="Cowan T.M."/>
            <person name="Smanski M.J."/>
            <person name="Chevrette M.G."/>
            <person name="De Carvalho L.P.S."/>
            <person name="Shen B."/>
        </authorList>
    </citation>
    <scope>NUCLEOTIDE SEQUENCE [LARGE SCALE GENOMIC DNA]</scope>
    <source>
        <strain evidence="5 6">NPDC006488</strain>
    </source>
</reference>
<dbReference type="SMART" id="SM00421">
    <property type="entry name" value="HTH_LUXR"/>
    <property type="match status" value="1"/>
</dbReference>
<evidence type="ECO:0000313" key="5">
    <source>
        <dbReference type="EMBL" id="MFE9598395.1"/>
    </source>
</evidence>
<dbReference type="InterPro" id="IPR036388">
    <property type="entry name" value="WH-like_DNA-bd_sf"/>
</dbReference>
<keyword evidence="1" id="KW-0805">Transcription regulation</keyword>
<dbReference type="PROSITE" id="PS50043">
    <property type="entry name" value="HTH_LUXR_2"/>
    <property type="match status" value="1"/>
</dbReference>
<keyword evidence="6" id="KW-1185">Reference proteome</keyword>
<dbReference type="InterPro" id="IPR000792">
    <property type="entry name" value="Tscrpt_reg_LuxR_C"/>
</dbReference>
<keyword evidence="2" id="KW-0238">DNA-binding</keyword>
<evidence type="ECO:0000313" key="6">
    <source>
        <dbReference type="Proteomes" id="UP001601303"/>
    </source>
</evidence>
<dbReference type="InterPro" id="IPR016032">
    <property type="entry name" value="Sig_transdc_resp-reg_C-effctor"/>
</dbReference>
<dbReference type="PANTHER" id="PTHR44688">
    <property type="entry name" value="DNA-BINDING TRANSCRIPTIONAL ACTIVATOR DEVR_DOSR"/>
    <property type="match status" value="1"/>
</dbReference>
<dbReference type="Pfam" id="PF00196">
    <property type="entry name" value="GerE"/>
    <property type="match status" value="1"/>
</dbReference>
<organism evidence="5 6">
    <name type="scientific">Streptomyces hokutonensis</name>
    <dbReference type="NCBI Taxonomy" id="1306990"/>
    <lineage>
        <taxon>Bacteria</taxon>
        <taxon>Bacillati</taxon>
        <taxon>Actinomycetota</taxon>
        <taxon>Actinomycetes</taxon>
        <taxon>Kitasatosporales</taxon>
        <taxon>Streptomycetaceae</taxon>
        <taxon>Streptomyces</taxon>
    </lineage>
</organism>
<evidence type="ECO:0000256" key="2">
    <source>
        <dbReference type="ARBA" id="ARBA00023125"/>
    </source>
</evidence>
<dbReference type="SUPFAM" id="SSF46894">
    <property type="entry name" value="C-terminal effector domain of the bipartite response regulators"/>
    <property type="match status" value="1"/>
</dbReference>
<dbReference type="Gene3D" id="1.10.10.10">
    <property type="entry name" value="Winged helix-like DNA-binding domain superfamily/Winged helix DNA-binding domain"/>
    <property type="match status" value="1"/>
</dbReference>
<protein>
    <submittedName>
        <fullName evidence="5">Helix-turn-helix transcriptional regulator</fullName>
    </submittedName>
</protein>
<comment type="caution">
    <text evidence="5">The sequence shown here is derived from an EMBL/GenBank/DDBJ whole genome shotgun (WGS) entry which is preliminary data.</text>
</comment>
<dbReference type="Proteomes" id="UP001601303">
    <property type="component" value="Unassembled WGS sequence"/>
</dbReference>
<sequence length="65" mass="7085">MAQLASQERAVARLVADGATGEQAALELFTSVKAVQYHLPHVHSKLGIRFRSELAARVRELPSSD</sequence>
<keyword evidence="3" id="KW-0804">Transcription</keyword>
<evidence type="ECO:0000256" key="1">
    <source>
        <dbReference type="ARBA" id="ARBA00023015"/>
    </source>
</evidence>
<evidence type="ECO:0000256" key="3">
    <source>
        <dbReference type="ARBA" id="ARBA00023163"/>
    </source>
</evidence>
<gene>
    <name evidence="5" type="ORF">ACFYNQ_07400</name>
</gene>
<dbReference type="RefSeq" id="WP_388103730.1">
    <property type="nucleotide sequence ID" value="NZ_JBIAHM010000002.1"/>
</dbReference>
<dbReference type="EMBL" id="JBIAHM010000002">
    <property type="protein sequence ID" value="MFE9598395.1"/>
    <property type="molecule type" value="Genomic_DNA"/>
</dbReference>
<proteinExistence type="predicted"/>
<feature type="domain" description="HTH luxR-type" evidence="4">
    <location>
        <begin position="1"/>
        <end position="62"/>
    </location>
</feature>